<proteinExistence type="predicted"/>
<feature type="chain" id="PRO_5030998190" description="Lipoprotein" evidence="1">
    <location>
        <begin position="22"/>
        <end position="342"/>
    </location>
</feature>
<dbReference type="Proteomes" id="UP000460549">
    <property type="component" value="Unassembled WGS sequence"/>
</dbReference>
<sequence length="342" mass="37781">MKKYMLLLFILLVALLTSCNLDNQGIFAEVLDRVPSDNRRISLIGRSGDFVYFSSVNGIESYNLVSGVYTTIDGSAEAKKSNRFILDIDNNQIIYFIESANSITPKYDEYYSININTKEKKSLDGSANTDIFCGAFDKYLINKNGDVVSTSIDDNIITFTKKASVLENPRFVKNIDDILVYTTSASGIPDTSSLVYYYFDDSTNPSTPSTLRSIVKPESDLGNLRSVAKDASTTVLIFSKTNEGTSFYKLEGNTLTKIYSISTVYQKDFASFIDNGNLYYAYDGSSNFYKLSLNGGPISSTTISKISTVSIIGYFKVGDNYKICTTNNGFFTLSVSGTPTIL</sequence>
<evidence type="ECO:0000313" key="3">
    <source>
        <dbReference type="Proteomes" id="UP000460549"/>
    </source>
</evidence>
<dbReference type="AlphaFoldDB" id="A0A7X2PBV3"/>
<name>A0A7X2PBV3_9SPIO</name>
<feature type="signal peptide" evidence="1">
    <location>
        <begin position="1"/>
        <end position="21"/>
    </location>
</feature>
<protein>
    <recommendedName>
        <fullName evidence="4">Lipoprotein</fullName>
    </recommendedName>
</protein>
<gene>
    <name evidence="2" type="ORF">FYJ80_04285</name>
</gene>
<accession>A0A7X2PBV3</accession>
<dbReference type="EMBL" id="VUNN01000005">
    <property type="protein sequence ID" value="MSU05997.1"/>
    <property type="molecule type" value="Genomic_DNA"/>
</dbReference>
<evidence type="ECO:0000256" key="1">
    <source>
        <dbReference type="SAM" id="SignalP"/>
    </source>
</evidence>
<dbReference type="RefSeq" id="WP_154424964.1">
    <property type="nucleotide sequence ID" value="NZ_VUNN01000005.1"/>
</dbReference>
<dbReference type="PROSITE" id="PS51257">
    <property type="entry name" value="PROKAR_LIPOPROTEIN"/>
    <property type="match status" value="1"/>
</dbReference>
<keyword evidence="3" id="KW-1185">Reference proteome</keyword>
<dbReference type="SUPFAM" id="SSF63825">
    <property type="entry name" value="YWTD domain"/>
    <property type="match status" value="1"/>
</dbReference>
<reference evidence="2 3" key="1">
    <citation type="submission" date="2019-08" db="EMBL/GenBank/DDBJ databases">
        <title>In-depth cultivation of the pig gut microbiome towards novel bacterial diversity and tailored functional studies.</title>
        <authorList>
            <person name="Wylensek D."/>
            <person name="Hitch T.C.A."/>
            <person name="Clavel T."/>
        </authorList>
    </citation>
    <scope>NUCLEOTIDE SEQUENCE [LARGE SCALE GENOMIC DNA]</scope>
    <source>
        <strain evidence="2 3">NM-380-WT-3C1</strain>
    </source>
</reference>
<comment type="caution">
    <text evidence="2">The sequence shown here is derived from an EMBL/GenBank/DDBJ whole genome shotgun (WGS) entry which is preliminary data.</text>
</comment>
<evidence type="ECO:0008006" key="4">
    <source>
        <dbReference type="Google" id="ProtNLM"/>
    </source>
</evidence>
<keyword evidence="1" id="KW-0732">Signal</keyword>
<organism evidence="2 3">
    <name type="scientific">Bullifex porci</name>
    <dbReference type="NCBI Taxonomy" id="2606638"/>
    <lineage>
        <taxon>Bacteria</taxon>
        <taxon>Pseudomonadati</taxon>
        <taxon>Spirochaetota</taxon>
        <taxon>Spirochaetia</taxon>
        <taxon>Spirochaetales</taxon>
        <taxon>Spirochaetaceae</taxon>
        <taxon>Bullifex</taxon>
    </lineage>
</organism>
<evidence type="ECO:0000313" key="2">
    <source>
        <dbReference type="EMBL" id="MSU05997.1"/>
    </source>
</evidence>